<feature type="domain" description="Polysaccharide chain length determinant N-terminal" evidence="17">
    <location>
        <begin position="22"/>
        <end position="112"/>
    </location>
</feature>
<feature type="transmembrane region" description="Helical" evidence="16">
    <location>
        <begin position="494"/>
        <end position="513"/>
    </location>
</feature>
<comment type="similarity">
    <text evidence="2">Belongs to the CpsD/CapB family.</text>
</comment>
<evidence type="ECO:0000256" key="11">
    <source>
        <dbReference type="ARBA" id="ARBA00022840"/>
    </source>
</evidence>
<dbReference type="RefSeq" id="WP_016195917.1">
    <property type="nucleotide sequence ID" value="NZ_AQPN01000098.1"/>
</dbReference>
<dbReference type="InterPro" id="IPR032807">
    <property type="entry name" value="GNVR"/>
</dbReference>
<dbReference type="Pfam" id="PF02706">
    <property type="entry name" value="Wzz"/>
    <property type="match status" value="1"/>
</dbReference>
<evidence type="ECO:0000256" key="16">
    <source>
        <dbReference type="SAM" id="Phobius"/>
    </source>
</evidence>
<evidence type="ECO:0000259" key="18">
    <source>
        <dbReference type="Pfam" id="PF13614"/>
    </source>
</evidence>
<dbReference type="OrthoDB" id="9794577at2"/>
<gene>
    <name evidence="20" type="ORF">ADIARSV_2686</name>
</gene>
<evidence type="ECO:0000256" key="13">
    <source>
        <dbReference type="ARBA" id="ARBA00023136"/>
    </source>
</evidence>
<dbReference type="CDD" id="cd05387">
    <property type="entry name" value="BY-kinase"/>
    <property type="match status" value="1"/>
</dbReference>
<keyword evidence="12 16" id="KW-1133">Transmembrane helix</keyword>
<reference evidence="20 21" key="1">
    <citation type="journal article" date="2013" name="Genome Announc.">
        <title>Draft Genome Sequence of Arcticibacter svalbardensis Strain MN12-7T, a Member of the Family Sphingobacteriaceae Isolated from an Arctic Soil Sample.</title>
        <authorList>
            <person name="Shivaji S."/>
            <person name="Ara S."/>
            <person name="Prasad S."/>
            <person name="Manasa B.P."/>
            <person name="Begum Z."/>
            <person name="Singh A."/>
            <person name="Kumar Pinnaka A."/>
        </authorList>
    </citation>
    <scope>NUCLEOTIDE SEQUENCE [LARGE SCALE GENOMIC DNA]</scope>
    <source>
        <strain evidence="20 21">MN12-7</strain>
    </source>
</reference>
<evidence type="ECO:0000256" key="6">
    <source>
        <dbReference type="ARBA" id="ARBA00022519"/>
    </source>
</evidence>
<dbReference type="GO" id="GO:0004715">
    <property type="term" value="F:non-membrane spanning protein tyrosine kinase activity"/>
    <property type="evidence" value="ECO:0007669"/>
    <property type="project" value="UniProtKB-EC"/>
</dbReference>
<evidence type="ECO:0000256" key="15">
    <source>
        <dbReference type="ARBA" id="ARBA00051245"/>
    </source>
</evidence>
<dbReference type="eggNOG" id="COG0489">
    <property type="taxonomic scope" value="Bacteria"/>
</dbReference>
<comment type="caution">
    <text evidence="20">The sequence shown here is derived from an EMBL/GenBank/DDBJ whole genome shotgun (WGS) entry which is preliminary data.</text>
</comment>
<evidence type="ECO:0000256" key="1">
    <source>
        <dbReference type="ARBA" id="ARBA00004429"/>
    </source>
</evidence>
<dbReference type="Gene3D" id="3.40.50.300">
    <property type="entry name" value="P-loop containing nucleotide triphosphate hydrolases"/>
    <property type="match status" value="1"/>
</dbReference>
<dbReference type="Proteomes" id="UP000014174">
    <property type="component" value="Unassembled WGS sequence"/>
</dbReference>
<evidence type="ECO:0000256" key="3">
    <source>
        <dbReference type="ARBA" id="ARBA00008883"/>
    </source>
</evidence>
<evidence type="ECO:0000256" key="5">
    <source>
        <dbReference type="ARBA" id="ARBA00022475"/>
    </source>
</evidence>
<dbReference type="GO" id="GO:0005524">
    <property type="term" value="F:ATP binding"/>
    <property type="evidence" value="ECO:0007669"/>
    <property type="project" value="UniProtKB-KW"/>
</dbReference>
<evidence type="ECO:0000313" key="21">
    <source>
        <dbReference type="Proteomes" id="UP000014174"/>
    </source>
</evidence>
<keyword evidence="9" id="KW-0547">Nucleotide-binding</keyword>
<evidence type="ECO:0000256" key="4">
    <source>
        <dbReference type="ARBA" id="ARBA00011903"/>
    </source>
</evidence>
<evidence type="ECO:0000259" key="19">
    <source>
        <dbReference type="Pfam" id="PF13807"/>
    </source>
</evidence>
<evidence type="ECO:0000256" key="12">
    <source>
        <dbReference type="ARBA" id="ARBA00022989"/>
    </source>
</evidence>
<name>R9GQT8_9SPHI</name>
<keyword evidence="14" id="KW-0829">Tyrosine-protein kinase</keyword>
<dbReference type="AlphaFoldDB" id="R9GQT8"/>
<organism evidence="20 21">
    <name type="scientific">Arcticibacter svalbardensis MN12-7</name>
    <dbReference type="NCBI Taxonomy" id="1150600"/>
    <lineage>
        <taxon>Bacteria</taxon>
        <taxon>Pseudomonadati</taxon>
        <taxon>Bacteroidota</taxon>
        <taxon>Sphingobacteriia</taxon>
        <taxon>Sphingobacteriales</taxon>
        <taxon>Sphingobacteriaceae</taxon>
        <taxon>Arcticibacter</taxon>
    </lineage>
</organism>
<protein>
    <recommendedName>
        <fullName evidence="4">non-specific protein-tyrosine kinase</fullName>
        <ecNumber evidence="4">2.7.10.2</ecNumber>
    </recommendedName>
</protein>
<dbReference type="EMBL" id="AQPN01000098">
    <property type="protein sequence ID" value="EOR94073.1"/>
    <property type="molecule type" value="Genomic_DNA"/>
</dbReference>
<feature type="transmembrane region" description="Helical" evidence="16">
    <location>
        <begin position="29"/>
        <end position="49"/>
    </location>
</feature>
<dbReference type="Pfam" id="PF13614">
    <property type="entry name" value="AAA_31"/>
    <property type="match status" value="1"/>
</dbReference>
<dbReference type="GO" id="GO:0042802">
    <property type="term" value="F:identical protein binding"/>
    <property type="evidence" value="ECO:0007669"/>
    <property type="project" value="UniProtKB-ARBA"/>
</dbReference>
<dbReference type="SUPFAM" id="SSF52540">
    <property type="entry name" value="P-loop containing nucleoside triphosphate hydrolases"/>
    <property type="match status" value="1"/>
</dbReference>
<dbReference type="EC" id="2.7.10.2" evidence="4"/>
<dbReference type="PATRIC" id="fig|1150600.3.peg.2660"/>
<evidence type="ECO:0000259" key="17">
    <source>
        <dbReference type="Pfam" id="PF02706"/>
    </source>
</evidence>
<keyword evidence="5" id="KW-1003">Cell membrane</keyword>
<dbReference type="eggNOG" id="COG3206">
    <property type="taxonomic scope" value="Bacteria"/>
</dbReference>
<dbReference type="InterPro" id="IPR050445">
    <property type="entry name" value="Bact_polysacc_biosynth/exp"/>
</dbReference>
<evidence type="ECO:0000256" key="14">
    <source>
        <dbReference type="ARBA" id="ARBA00023137"/>
    </source>
</evidence>
<keyword evidence="13 16" id="KW-0472">Membrane</keyword>
<dbReference type="PANTHER" id="PTHR32309:SF13">
    <property type="entry name" value="FERRIC ENTEROBACTIN TRANSPORT PROTEIN FEPE"/>
    <property type="match status" value="1"/>
</dbReference>
<evidence type="ECO:0000256" key="2">
    <source>
        <dbReference type="ARBA" id="ARBA00007316"/>
    </source>
</evidence>
<feature type="domain" description="Tyrosine-protein kinase G-rich" evidence="19">
    <location>
        <begin position="437"/>
        <end position="514"/>
    </location>
</feature>
<evidence type="ECO:0000256" key="9">
    <source>
        <dbReference type="ARBA" id="ARBA00022741"/>
    </source>
</evidence>
<comment type="subcellular location">
    <subcellularLocation>
        <location evidence="1">Cell inner membrane</location>
        <topology evidence="1">Multi-pass membrane protein</topology>
    </subcellularLocation>
</comment>
<keyword evidence="21" id="KW-1185">Reference proteome</keyword>
<proteinExistence type="inferred from homology"/>
<evidence type="ECO:0000256" key="10">
    <source>
        <dbReference type="ARBA" id="ARBA00022777"/>
    </source>
</evidence>
<comment type="catalytic activity">
    <reaction evidence="15">
        <text>L-tyrosyl-[protein] + ATP = O-phospho-L-tyrosyl-[protein] + ADP + H(+)</text>
        <dbReference type="Rhea" id="RHEA:10596"/>
        <dbReference type="Rhea" id="RHEA-COMP:10136"/>
        <dbReference type="Rhea" id="RHEA-COMP:20101"/>
        <dbReference type="ChEBI" id="CHEBI:15378"/>
        <dbReference type="ChEBI" id="CHEBI:30616"/>
        <dbReference type="ChEBI" id="CHEBI:46858"/>
        <dbReference type="ChEBI" id="CHEBI:61978"/>
        <dbReference type="ChEBI" id="CHEBI:456216"/>
        <dbReference type="EC" id="2.7.10.2"/>
    </reaction>
</comment>
<dbReference type="FunFam" id="3.40.50.300:FF:000527">
    <property type="entry name" value="Tyrosine-protein kinase etk"/>
    <property type="match status" value="1"/>
</dbReference>
<dbReference type="InterPro" id="IPR027417">
    <property type="entry name" value="P-loop_NTPase"/>
</dbReference>
<dbReference type="NCBIfam" id="TIGR01007">
    <property type="entry name" value="eps_fam"/>
    <property type="match status" value="1"/>
</dbReference>
<keyword evidence="8 16" id="KW-0812">Transmembrane</keyword>
<keyword evidence="6" id="KW-0997">Cell inner membrane</keyword>
<dbReference type="STRING" id="1150600.ADIARSV_2686"/>
<dbReference type="Pfam" id="PF13807">
    <property type="entry name" value="GNVR"/>
    <property type="match status" value="1"/>
</dbReference>
<keyword evidence="7 20" id="KW-0808">Transferase</keyword>
<dbReference type="PANTHER" id="PTHR32309">
    <property type="entry name" value="TYROSINE-PROTEIN KINASE"/>
    <property type="match status" value="1"/>
</dbReference>
<keyword evidence="11" id="KW-0067">ATP-binding</keyword>
<feature type="domain" description="AAA" evidence="18">
    <location>
        <begin position="578"/>
        <end position="709"/>
    </location>
</feature>
<dbReference type="GO" id="GO:0005886">
    <property type="term" value="C:plasma membrane"/>
    <property type="evidence" value="ECO:0007669"/>
    <property type="project" value="UniProtKB-SubCell"/>
</dbReference>
<keyword evidence="10 20" id="KW-0418">Kinase</keyword>
<comment type="similarity">
    <text evidence="3">Belongs to the etk/wzc family.</text>
</comment>
<sequence>MNNWQENPPRETTSKDETKEFLQFVGKILANWFWVLLSTVICLSGAFFYSRYYTPVYKISAKVLFNDEKNGSGLGAQNDLLDLSSLLGSKSSVDNEAEVLKTRMLMEKVVRGLNLNITYYSKGNIRDIELIEPPFTVQLLNTRDTIQSASFDVKFLDSNTFEITNEDVTKTVKYNQPLFLDNIGKVNFVRNVGILRKKDFYKFEVTSIDQTVSAFMNELSVSVTNKQVSTIDLIFNYPIPQKGELILNSLIEKYVQGNITDKNLIADSTISFIENRLQYVGQELGDIEGSIQNFKQKSKITDITEQSKVLIQSSGQYIDELAKVETQLSILNSLENYLKDGSKNKRVLPSAVLPEDMVFSGLIERYNTLLLDRDRQSLSSTENNPYIQNLEEQISNLRIDMLSNLSNTRSSLIITRNKLRQRTGLVEGEIRKVPAAERTYLDLARQQQIKQELYIFLLQKREETAISKTSNISNSKVIDLPKANPIPFKPNKRMILLVGLAIGLIIPLSLIYFKGLLNTRVVTKQDITDNTIVSIIAEIGNNDSGADIIINNESRTPIAEQFRSLRTNLSFFLKGDEKTILLTSSMSGEGKSFISLNLANVLAISGKKVVVMEMDLRKPNLSSKLNLSNSFGVTNYIISEETDINDIIVESGVLPNLYIISSGPIPPNPAETILTKRLDDLMEALKAQFDYIIIDAPPVGLVTDAQLLSKYSDLTLYVVRQGYTYKSQLAIIQDLYSNKKMKQISVLINDIKLDGGYGYGYGYGGYGYGYGDYGHSNNKKRSLLDRLSKGFK</sequence>
<dbReference type="InterPro" id="IPR003856">
    <property type="entry name" value="LPS_length_determ_N"/>
</dbReference>
<dbReference type="InterPro" id="IPR025669">
    <property type="entry name" value="AAA_dom"/>
</dbReference>
<accession>R9GQT8</accession>
<evidence type="ECO:0000256" key="7">
    <source>
        <dbReference type="ARBA" id="ARBA00022679"/>
    </source>
</evidence>
<evidence type="ECO:0000256" key="8">
    <source>
        <dbReference type="ARBA" id="ARBA00022692"/>
    </source>
</evidence>
<dbReference type="InterPro" id="IPR005702">
    <property type="entry name" value="Wzc-like_C"/>
</dbReference>
<evidence type="ECO:0000313" key="20">
    <source>
        <dbReference type="EMBL" id="EOR94073.1"/>
    </source>
</evidence>